<dbReference type="Proteomes" id="UP000036987">
    <property type="component" value="Unassembled WGS sequence"/>
</dbReference>
<comment type="caution">
    <text evidence="7">The sequence shown here is derived from an EMBL/GenBank/DDBJ whole genome shotgun (WGS) entry which is preliminary data.</text>
</comment>
<dbReference type="OrthoDB" id="411145at2759"/>
<dbReference type="GO" id="GO:0008441">
    <property type="term" value="F:3'(2'),5'-bisphosphate nucleotidase activity"/>
    <property type="evidence" value="ECO:0000318"/>
    <property type="project" value="GO_Central"/>
</dbReference>
<evidence type="ECO:0000313" key="7">
    <source>
        <dbReference type="EMBL" id="KMZ62866.1"/>
    </source>
</evidence>
<dbReference type="AlphaFoldDB" id="A0A0K9P1D4"/>
<keyword evidence="8" id="KW-1185">Reference proteome</keyword>
<gene>
    <name evidence="7" type="ORF">ZOSMA_43G00490</name>
</gene>
<evidence type="ECO:0000256" key="6">
    <source>
        <dbReference type="PIRSR" id="PIRSR600760-2"/>
    </source>
</evidence>
<sequence>MALFRQTNRISWPSIPSLYLQRRSFLSRRFSTIRFSLPFPSEKARHFKEIEAAVNVVEKACRLCVDVKKSLISSQGRILEKKDNTPVTVADFGVQALISLELGKLFPSIPLVAEEDSEFLRSISKISVVDYVIRSVVDQLSDSDETNSLSRNDLLEAIDRGGENAFTYNEKPATYWVLDPIDGTRGFLKGDDALYVVGLSLVIKGKLALGVMGCPNWKENHDTGGTIMAAHVGCGTWKRKISFFPHDVDLNWSRCFVDNCQSLQEAKFCIPESQTWESLPISTVFTSTINATESIRKGDSNRVLLWQICCGSLCKYMIVAAGRATIFMQQEKKTRHIKVWDHASGIICVQEAGGKITDWEGNELDLSIDELKRRIILPSGGVLVSNNFLHKSMLEILQH</sequence>
<feature type="binding site" evidence="6">
    <location>
        <position position="182"/>
    </location>
    <ligand>
        <name>Mg(2+)</name>
        <dbReference type="ChEBI" id="CHEBI:18420"/>
        <label>1</label>
        <note>catalytic</note>
    </ligand>
</feature>
<dbReference type="PROSITE" id="PS00018">
    <property type="entry name" value="EF_HAND_1"/>
    <property type="match status" value="1"/>
</dbReference>
<dbReference type="GO" id="GO:0000103">
    <property type="term" value="P:sulfate assimilation"/>
    <property type="evidence" value="ECO:0000318"/>
    <property type="project" value="GO_Central"/>
</dbReference>
<dbReference type="InterPro" id="IPR020583">
    <property type="entry name" value="Inositol_monoP_metal-BS"/>
</dbReference>
<evidence type="ECO:0000256" key="4">
    <source>
        <dbReference type="ARBA" id="ARBA00022801"/>
    </source>
</evidence>
<feature type="binding site" evidence="6">
    <location>
        <position position="341"/>
    </location>
    <ligand>
        <name>Mg(2+)</name>
        <dbReference type="ChEBI" id="CHEBI:18420"/>
        <label>1</label>
        <note>catalytic</note>
    </ligand>
</feature>
<keyword evidence="4" id="KW-0378">Hydrolase</keyword>
<protein>
    <submittedName>
        <fullName evidence="7">Putative PAP-specific phosphatase, mitochondrial</fullName>
    </submittedName>
</protein>
<reference evidence="8" key="1">
    <citation type="journal article" date="2016" name="Nature">
        <title>The genome of the seagrass Zostera marina reveals angiosperm adaptation to the sea.</title>
        <authorList>
            <person name="Olsen J.L."/>
            <person name="Rouze P."/>
            <person name="Verhelst B."/>
            <person name="Lin Y.-C."/>
            <person name="Bayer T."/>
            <person name="Collen J."/>
            <person name="Dattolo E."/>
            <person name="De Paoli E."/>
            <person name="Dittami S."/>
            <person name="Maumus F."/>
            <person name="Michel G."/>
            <person name="Kersting A."/>
            <person name="Lauritano C."/>
            <person name="Lohaus R."/>
            <person name="Toepel M."/>
            <person name="Tonon T."/>
            <person name="Vanneste K."/>
            <person name="Amirebrahimi M."/>
            <person name="Brakel J."/>
            <person name="Bostroem C."/>
            <person name="Chovatia M."/>
            <person name="Grimwood J."/>
            <person name="Jenkins J.W."/>
            <person name="Jueterbock A."/>
            <person name="Mraz A."/>
            <person name="Stam W.T."/>
            <person name="Tice H."/>
            <person name="Bornberg-Bauer E."/>
            <person name="Green P.J."/>
            <person name="Pearson G.A."/>
            <person name="Procaccini G."/>
            <person name="Duarte C.M."/>
            <person name="Schmutz J."/>
            <person name="Reusch T.B.H."/>
            <person name="Van de Peer Y."/>
        </authorList>
    </citation>
    <scope>NUCLEOTIDE SEQUENCE [LARGE SCALE GENOMIC DNA]</scope>
    <source>
        <strain evidence="8">cv. Finnish</strain>
    </source>
</reference>
<organism evidence="7 8">
    <name type="scientific">Zostera marina</name>
    <name type="common">Eelgrass</name>
    <dbReference type="NCBI Taxonomy" id="29655"/>
    <lineage>
        <taxon>Eukaryota</taxon>
        <taxon>Viridiplantae</taxon>
        <taxon>Streptophyta</taxon>
        <taxon>Embryophyta</taxon>
        <taxon>Tracheophyta</taxon>
        <taxon>Spermatophyta</taxon>
        <taxon>Magnoliopsida</taxon>
        <taxon>Liliopsida</taxon>
        <taxon>Zosteraceae</taxon>
        <taxon>Zostera</taxon>
    </lineage>
</organism>
<dbReference type="EMBL" id="LFYR01001305">
    <property type="protein sequence ID" value="KMZ62866.1"/>
    <property type="molecule type" value="Genomic_DNA"/>
</dbReference>
<dbReference type="Gene3D" id="3.30.540.10">
    <property type="entry name" value="Fructose-1,6-Bisphosphatase, subunit A, domain 1"/>
    <property type="match status" value="1"/>
</dbReference>
<evidence type="ECO:0000256" key="3">
    <source>
        <dbReference type="ARBA" id="ARBA00022723"/>
    </source>
</evidence>
<keyword evidence="5 6" id="KW-0460">Magnesium</keyword>
<feature type="binding site" evidence="6">
    <location>
        <position position="114"/>
    </location>
    <ligand>
        <name>Mg(2+)</name>
        <dbReference type="ChEBI" id="CHEBI:18420"/>
        <label>1</label>
        <note>catalytic</note>
    </ligand>
</feature>
<keyword evidence="3 6" id="KW-0479">Metal-binding</keyword>
<dbReference type="InterPro" id="IPR051090">
    <property type="entry name" value="Inositol_monoP_superfamily"/>
</dbReference>
<dbReference type="Gene3D" id="3.40.190.80">
    <property type="match status" value="1"/>
</dbReference>
<dbReference type="PANTHER" id="PTHR43200:SF4">
    <property type="entry name" value="PAP-SPECIFIC PHOSPHATASE, MITOCHONDRIAL-RELATED"/>
    <property type="match status" value="1"/>
</dbReference>
<evidence type="ECO:0000256" key="2">
    <source>
        <dbReference type="ARBA" id="ARBA00009759"/>
    </source>
</evidence>
<dbReference type="CDD" id="cd01517">
    <property type="entry name" value="PAP_phosphatase"/>
    <property type="match status" value="1"/>
</dbReference>
<dbReference type="OMA" id="EGCIFFA"/>
<evidence type="ECO:0000313" key="8">
    <source>
        <dbReference type="Proteomes" id="UP000036987"/>
    </source>
</evidence>
<dbReference type="FunFam" id="3.30.540.10:FF:000022">
    <property type="entry name" value="Putative PAP-specific phosphatase, mitochondrial"/>
    <property type="match status" value="1"/>
</dbReference>
<name>A0A0K9P1D4_ZOSMR</name>
<comment type="cofactor">
    <cofactor evidence="1 6">
        <name>Mg(2+)</name>
        <dbReference type="ChEBI" id="CHEBI:18420"/>
    </cofactor>
</comment>
<dbReference type="SUPFAM" id="SSF56655">
    <property type="entry name" value="Carbohydrate phosphatase"/>
    <property type="match status" value="1"/>
</dbReference>
<dbReference type="GO" id="GO:0046872">
    <property type="term" value="F:metal ion binding"/>
    <property type="evidence" value="ECO:0007669"/>
    <property type="project" value="UniProtKB-KW"/>
</dbReference>
<feature type="binding site" evidence="6">
    <location>
        <position position="179"/>
    </location>
    <ligand>
        <name>Mg(2+)</name>
        <dbReference type="ChEBI" id="CHEBI:18420"/>
        <label>1</label>
        <note>catalytic</note>
    </ligand>
</feature>
<dbReference type="PROSITE" id="PS00629">
    <property type="entry name" value="IMP_1"/>
    <property type="match status" value="1"/>
</dbReference>
<evidence type="ECO:0000256" key="1">
    <source>
        <dbReference type="ARBA" id="ARBA00001946"/>
    </source>
</evidence>
<dbReference type="Pfam" id="PF00459">
    <property type="entry name" value="Inositol_P"/>
    <property type="match status" value="1"/>
</dbReference>
<comment type="similarity">
    <text evidence="2">Belongs to the inositol monophosphatase superfamily.</text>
</comment>
<dbReference type="PANTHER" id="PTHR43200">
    <property type="entry name" value="PHOSPHATASE"/>
    <property type="match status" value="1"/>
</dbReference>
<dbReference type="PRINTS" id="PR00377">
    <property type="entry name" value="IMPHPHTASES"/>
</dbReference>
<dbReference type="InterPro" id="IPR018247">
    <property type="entry name" value="EF_Hand_1_Ca_BS"/>
</dbReference>
<accession>A0A0K9P1D4</accession>
<dbReference type="InterPro" id="IPR000760">
    <property type="entry name" value="Inositol_monophosphatase-like"/>
</dbReference>
<dbReference type="STRING" id="29655.A0A0K9P1D4"/>
<evidence type="ECO:0000256" key="5">
    <source>
        <dbReference type="ARBA" id="ARBA00022842"/>
    </source>
</evidence>
<feature type="binding site" evidence="6">
    <location>
        <position position="181"/>
    </location>
    <ligand>
        <name>Mg(2+)</name>
        <dbReference type="ChEBI" id="CHEBI:18420"/>
        <label>1</label>
        <note>catalytic</note>
    </ligand>
</feature>
<proteinExistence type="inferred from homology"/>